<name>A0A512M362_9BACT</name>
<sequence length="59" mass="6114">MGSSVDQRTWKSWVRKGDAMGGGEADREYDGGGAGGKGGNGRSGRNAKEGSLKPDFKPV</sequence>
<accession>A0A512M362</accession>
<keyword evidence="3" id="KW-1185">Reference proteome</keyword>
<evidence type="ECO:0000313" key="2">
    <source>
        <dbReference type="EMBL" id="GEP41173.1"/>
    </source>
</evidence>
<dbReference type="AlphaFoldDB" id="A0A512M362"/>
<evidence type="ECO:0000313" key="3">
    <source>
        <dbReference type="Proteomes" id="UP000321577"/>
    </source>
</evidence>
<evidence type="ECO:0000256" key="1">
    <source>
        <dbReference type="SAM" id="MobiDB-lite"/>
    </source>
</evidence>
<protein>
    <submittedName>
        <fullName evidence="2">Uncharacterized protein</fullName>
    </submittedName>
</protein>
<feature type="compositionally biased region" description="Gly residues" evidence="1">
    <location>
        <begin position="31"/>
        <end position="42"/>
    </location>
</feature>
<dbReference type="EMBL" id="BKAG01000002">
    <property type="protein sequence ID" value="GEP41173.1"/>
    <property type="molecule type" value="Genomic_DNA"/>
</dbReference>
<reference evidence="2 3" key="1">
    <citation type="submission" date="2019-07" db="EMBL/GenBank/DDBJ databases">
        <title>Whole genome shotgun sequence of Brevifollis gellanilyticus NBRC 108608.</title>
        <authorList>
            <person name="Hosoyama A."/>
            <person name="Uohara A."/>
            <person name="Ohji S."/>
            <person name="Ichikawa N."/>
        </authorList>
    </citation>
    <scope>NUCLEOTIDE SEQUENCE [LARGE SCALE GENOMIC DNA]</scope>
    <source>
        <strain evidence="2 3">NBRC 108608</strain>
    </source>
</reference>
<gene>
    <name evidence="2" type="ORF">BGE01nite_04640</name>
</gene>
<comment type="caution">
    <text evidence="2">The sequence shown here is derived from an EMBL/GenBank/DDBJ whole genome shotgun (WGS) entry which is preliminary data.</text>
</comment>
<feature type="region of interest" description="Disordered" evidence="1">
    <location>
        <begin position="1"/>
        <end position="59"/>
    </location>
</feature>
<dbReference type="Proteomes" id="UP000321577">
    <property type="component" value="Unassembled WGS sequence"/>
</dbReference>
<proteinExistence type="predicted"/>
<feature type="compositionally biased region" description="Basic and acidic residues" evidence="1">
    <location>
        <begin position="46"/>
        <end position="59"/>
    </location>
</feature>
<organism evidence="2 3">
    <name type="scientific">Brevifollis gellanilyticus</name>
    <dbReference type="NCBI Taxonomy" id="748831"/>
    <lineage>
        <taxon>Bacteria</taxon>
        <taxon>Pseudomonadati</taxon>
        <taxon>Verrucomicrobiota</taxon>
        <taxon>Verrucomicrobiia</taxon>
        <taxon>Verrucomicrobiales</taxon>
        <taxon>Verrucomicrobiaceae</taxon>
    </lineage>
</organism>